<dbReference type="Pfam" id="PF07715">
    <property type="entry name" value="Plug"/>
    <property type="match status" value="1"/>
</dbReference>
<evidence type="ECO:0000259" key="13">
    <source>
        <dbReference type="Pfam" id="PF00593"/>
    </source>
</evidence>
<keyword evidence="9 11" id="KW-0472">Membrane</keyword>
<dbReference type="GO" id="GO:0009279">
    <property type="term" value="C:cell outer membrane"/>
    <property type="evidence" value="ECO:0007669"/>
    <property type="project" value="UniProtKB-SubCell"/>
</dbReference>
<dbReference type="PANTHER" id="PTHR32552:SF81">
    <property type="entry name" value="TONB-DEPENDENT OUTER MEMBRANE RECEPTOR"/>
    <property type="match status" value="1"/>
</dbReference>
<keyword evidence="6" id="KW-0408">Iron</keyword>
<keyword evidence="8 12" id="KW-0798">TonB box</keyword>
<keyword evidence="16" id="KW-1185">Reference proteome</keyword>
<evidence type="ECO:0000256" key="8">
    <source>
        <dbReference type="ARBA" id="ARBA00023077"/>
    </source>
</evidence>
<dbReference type="EMBL" id="JACHFE010000001">
    <property type="protein sequence ID" value="MBB5319621.1"/>
    <property type="molecule type" value="Genomic_DNA"/>
</dbReference>
<dbReference type="PANTHER" id="PTHR32552">
    <property type="entry name" value="FERRICHROME IRON RECEPTOR-RELATED"/>
    <property type="match status" value="1"/>
</dbReference>
<feature type="domain" description="TonB-dependent receptor-like beta-barrel" evidence="13">
    <location>
        <begin position="274"/>
        <end position="661"/>
    </location>
</feature>
<keyword evidence="15" id="KW-0675">Receptor</keyword>
<dbReference type="InterPro" id="IPR036942">
    <property type="entry name" value="Beta-barrel_TonB_sf"/>
</dbReference>
<dbReference type="AlphaFoldDB" id="A0A840UAC4"/>
<keyword evidence="5 11" id="KW-0812">Transmembrane</keyword>
<dbReference type="PROSITE" id="PS52016">
    <property type="entry name" value="TONB_DEPENDENT_REC_3"/>
    <property type="match status" value="1"/>
</dbReference>
<evidence type="ECO:0000256" key="11">
    <source>
        <dbReference type="PROSITE-ProRule" id="PRU01360"/>
    </source>
</evidence>
<keyword evidence="10 11" id="KW-0998">Cell outer membrane</keyword>
<dbReference type="InterPro" id="IPR039426">
    <property type="entry name" value="TonB-dep_rcpt-like"/>
</dbReference>
<evidence type="ECO:0000259" key="14">
    <source>
        <dbReference type="Pfam" id="PF07715"/>
    </source>
</evidence>
<evidence type="ECO:0000256" key="5">
    <source>
        <dbReference type="ARBA" id="ARBA00022692"/>
    </source>
</evidence>
<comment type="caution">
    <text evidence="15">The sequence shown here is derived from an EMBL/GenBank/DDBJ whole genome shotgun (WGS) entry which is preliminary data.</text>
</comment>
<evidence type="ECO:0000256" key="9">
    <source>
        <dbReference type="ARBA" id="ARBA00023136"/>
    </source>
</evidence>
<reference evidence="15 16" key="1">
    <citation type="submission" date="2020-08" db="EMBL/GenBank/DDBJ databases">
        <title>Genomic Encyclopedia of Type Strains, Phase IV (KMG-IV): sequencing the most valuable type-strain genomes for metagenomic binning, comparative biology and taxonomic classification.</title>
        <authorList>
            <person name="Goeker M."/>
        </authorList>
    </citation>
    <scope>NUCLEOTIDE SEQUENCE [LARGE SCALE GENOMIC DNA]</scope>
    <source>
        <strain evidence="15 16">DSM 22359</strain>
    </source>
</reference>
<evidence type="ECO:0000256" key="1">
    <source>
        <dbReference type="ARBA" id="ARBA00004571"/>
    </source>
</evidence>
<dbReference type="InterPro" id="IPR012910">
    <property type="entry name" value="Plug_dom"/>
</dbReference>
<accession>A0A840UAC4</accession>
<proteinExistence type="inferred from homology"/>
<comment type="subcellular location">
    <subcellularLocation>
        <location evidence="1 11">Cell outer membrane</location>
        <topology evidence="1 11">Multi-pass membrane protein</topology>
    </subcellularLocation>
</comment>
<dbReference type="SUPFAM" id="SSF56935">
    <property type="entry name" value="Porins"/>
    <property type="match status" value="1"/>
</dbReference>
<evidence type="ECO:0000256" key="4">
    <source>
        <dbReference type="ARBA" id="ARBA00022496"/>
    </source>
</evidence>
<dbReference type="RefSeq" id="WP_183698651.1">
    <property type="nucleotide sequence ID" value="NZ_JACHFE010000001.1"/>
</dbReference>
<organism evidence="15 16">
    <name type="scientific">Marinobacter oulmenensis</name>
    <dbReference type="NCBI Taxonomy" id="643747"/>
    <lineage>
        <taxon>Bacteria</taxon>
        <taxon>Pseudomonadati</taxon>
        <taxon>Pseudomonadota</taxon>
        <taxon>Gammaproteobacteria</taxon>
        <taxon>Pseudomonadales</taxon>
        <taxon>Marinobacteraceae</taxon>
        <taxon>Marinobacter</taxon>
    </lineage>
</organism>
<evidence type="ECO:0000313" key="16">
    <source>
        <dbReference type="Proteomes" id="UP000591735"/>
    </source>
</evidence>
<dbReference type="Gene3D" id="2.40.170.20">
    <property type="entry name" value="TonB-dependent receptor, beta-barrel domain"/>
    <property type="match status" value="1"/>
</dbReference>
<evidence type="ECO:0000256" key="6">
    <source>
        <dbReference type="ARBA" id="ARBA00023004"/>
    </source>
</evidence>
<evidence type="ECO:0000256" key="12">
    <source>
        <dbReference type="RuleBase" id="RU003357"/>
    </source>
</evidence>
<dbReference type="Proteomes" id="UP000591735">
    <property type="component" value="Unassembled WGS sequence"/>
</dbReference>
<gene>
    <name evidence="15" type="ORF">HNR38_000089</name>
</gene>
<dbReference type="Pfam" id="PF00593">
    <property type="entry name" value="TonB_dep_Rec_b-barrel"/>
    <property type="match status" value="1"/>
</dbReference>
<keyword evidence="7" id="KW-0406">Ion transport</keyword>
<dbReference type="GO" id="GO:0006826">
    <property type="term" value="P:iron ion transport"/>
    <property type="evidence" value="ECO:0007669"/>
    <property type="project" value="UniProtKB-KW"/>
</dbReference>
<sequence length="694" mass="75943">MPPLLSSGPRLPGFVCDRFVLLVVLSTGLGLTLSGAPAVAAGTDGSTAVLPAITVVGEKVERSLYDTGASVEVYDAERIDDTPGVSELADILKNNPAIVDVGVGNHMPAVRGIDGSGPSIGGVATFAGVRPRLNVTLDGRSLSYGELASSTRPLWDMERVETYVGPQSQIQGRNAIAGTVVMETRDPSFQWEGAVKGGIGNQGYSQTAAMVSGPLLRDELAFRVAVDQQKRESYVDLASYEPVGDSRDIESNTARVKLQYEPAALPDFSTGLTYSHMDTQSPQAEYELSNPPSRQANEYRPVYTTDSSTTSWDALWDVADGLRFENTLLYSELEVERKTQNSVANYQSDGTEYYIEPLLHFGEGDQGVRGLVGLRYFHAEADEAYINTTGRQPMSDETDTRSAFGEVTYPLSDVLDLTMGLRFESEHRQRMAQVQLNPVFGVDLDLDETYTALLPKVDLAWRPTDGQTIGFKVAKGYNAGGAGLTLTSFEPYEYDKETVISYEFYTRHRLSGGAVELTTNLFYNDYSDMQLPEYVTADDIVIRNADEAISYGMELGSRWKVSDALSVTGNLALLKTEVTEFGNTLIEGNELPRSPGKAATVGAEYRFMQNLALSANARYTDSYYSDYDNLAAEKIDAYTVVDAQMAYDHGPARVTVFVKNLFDTDANTMIFNGLVDNPLRVQPRMVGGSLEYQF</sequence>
<feature type="domain" description="TonB-dependent receptor plug" evidence="14">
    <location>
        <begin position="64"/>
        <end position="179"/>
    </location>
</feature>
<dbReference type="InterPro" id="IPR000531">
    <property type="entry name" value="Beta-barrel_TonB"/>
</dbReference>
<protein>
    <submittedName>
        <fullName evidence="15">Outer membrane receptor protein involved in Fe transport</fullName>
    </submittedName>
</protein>
<keyword evidence="3 11" id="KW-1134">Transmembrane beta strand</keyword>
<name>A0A840UAC4_9GAMM</name>
<evidence type="ECO:0000256" key="7">
    <source>
        <dbReference type="ARBA" id="ARBA00023065"/>
    </source>
</evidence>
<dbReference type="CDD" id="cd01347">
    <property type="entry name" value="ligand_gated_channel"/>
    <property type="match status" value="1"/>
</dbReference>
<comment type="similarity">
    <text evidence="11 12">Belongs to the TonB-dependent receptor family.</text>
</comment>
<evidence type="ECO:0000256" key="10">
    <source>
        <dbReference type="ARBA" id="ARBA00023237"/>
    </source>
</evidence>
<keyword evidence="4" id="KW-0410">Iron transport</keyword>
<evidence type="ECO:0000313" key="15">
    <source>
        <dbReference type="EMBL" id="MBB5319621.1"/>
    </source>
</evidence>
<evidence type="ECO:0000256" key="3">
    <source>
        <dbReference type="ARBA" id="ARBA00022452"/>
    </source>
</evidence>
<evidence type="ECO:0000256" key="2">
    <source>
        <dbReference type="ARBA" id="ARBA00022448"/>
    </source>
</evidence>
<keyword evidence="2 11" id="KW-0813">Transport</keyword>